<evidence type="ECO:0000256" key="1">
    <source>
        <dbReference type="SAM" id="MobiDB-lite"/>
    </source>
</evidence>
<dbReference type="InterPro" id="IPR031348">
    <property type="entry name" value="PigL_N"/>
</dbReference>
<dbReference type="Proteomes" id="UP001147695">
    <property type="component" value="Unassembled WGS sequence"/>
</dbReference>
<dbReference type="EMBL" id="JAPZBQ010000004">
    <property type="protein sequence ID" value="KAJ5335491.1"/>
    <property type="molecule type" value="Genomic_DNA"/>
</dbReference>
<feature type="region of interest" description="Disordered" evidence="1">
    <location>
        <begin position="429"/>
        <end position="449"/>
    </location>
</feature>
<name>A0A9W9QIL5_PENBR</name>
<dbReference type="InterPro" id="IPR039327">
    <property type="entry name" value="CON7-like"/>
</dbReference>
<gene>
    <name evidence="3" type="ORF">N7452_007894</name>
</gene>
<feature type="region of interest" description="Disordered" evidence="1">
    <location>
        <begin position="293"/>
        <end position="329"/>
    </location>
</feature>
<feature type="domain" description="Azaphilone pigments biosynthesis cluster protein L N-terminal" evidence="2">
    <location>
        <begin position="6"/>
        <end position="146"/>
    </location>
</feature>
<feature type="compositionally biased region" description="Low complexity" evidence="1">
    <location>
        <begin position="294"/>
        <end position="305"/>
    </location>
</feature>
<evidence type="ECO:0000313" key="4">
    <source>
        <dbReference type="Proteomes" id="UP001147695"/>
    </source>
</evidence>
<proteinExistence type="predicted"/>
<dbReference type="PANTHER" id="PTHR36167">
    <property type="entry name" value="C2H2 FINGER DOMAIN TRANSCRIPTION FACTOR (EUROFUNG)-RELATED"/>
    <property type="match status" value="1"/>
</dbReference>
<dbReference type="AlphaFoldDB" id="A0A9W9QIL5"/>
<feature type="compositionally biased region" description="Polar residues" evidence="1">
    <location>
        <begin position="439"/>
        <end position="449"/>
    </location>
</feature>
<evidence type="ECO:0000259" key="2">
    <source>
        <dbReference type="Pfam" id="PF17111"/>
    </source>
</evidence>
<sequence>MSGPLEAIGIAASIIQVAELGTKLSVKLFSFYREFKGANKSIQDLSSEVAITSAILHELGESLKEDEQSKLYSQTAFKTLQDVLNQCEEVLEQIRDMTKYNDSSDKTRLQQITERFRQVLLEPSLDPLKANLKRLKSTMLLLLNVIMYAGQIKCNAVPKMLQEQRDFIITLLEEKKRIEATITAAPNPITINASVNSHTALAKCDGNSEPSDLDEYSLLMQRMLREINSCKSRLEQNRHSRIKSGVLNIHSREILQFQVQHGPSILQRFDHSLFAEGIPDDASQTFRETDILTSKDSSSFETSESCNRPPSIEGLETKNGNEDNATSKNSDVKLLEPAHSTFEGDRVLMGYLAPNQPHIADIARNVPLEPFSKPEMPPDLLYKPHERPSMKLHEDIKKLDAALTEVSQNHHPHLAEPAKHPPMCLIPERDESHEKPNVQRKTSALTQPSESVCVETSGAVGTYKCTHEGCMSPPFLTQYLLK</sequence>
<dbReference type="PANTHER" id="PTHR36167:SF3">
    <property type="entry name" value="C2H2 FINGER DOMAIN TRANSCRIPTION FACTOR (EUROFUNG)-RELATED"/>
    <property type="match status" value="1"/>
</dbReference>
<accession>A0A9W9QIL5</accession>
<reference evidence="3" key="1">
    <citation type="submission" date="2022-12" db="EMBL/GenBank/DDBJ databases">
        <authorList>
            <person name="Petersen C."/>
        </authorList>
    </citation>
    <scope>NUCLEOTIDE SEQUENCE</scope>
    <source>
        <strain evidence="3">IBT 35673</strain>
    </source>
</reference>
<protein>
    <recommendedName>
        <fullName evidence="2">Azaphilone pigments biosynthesis cluster protein L N-terminal domain-containing protein</fullName>
    </recommendedName>
</protein>
<dbReference type="GO" id="GO:0006355">
    <property type="term" value="P:regulation of DNA-templated transcription"/>
    <property type="evidence" value="ECO:0007669"/>
    <property type="project" value="InterPro"/>
</dbReference>
<dbReference type="Pfam" id="PF17111">
    <property type="entry name" value="PigL_N"/>
    <property type="match status" value="1"/>
</dbReference>
<organism evidence="3 4">
    <name type="scientific">Penicillium brevicompactum</name>
    <dbReference type="NCBI Taxonomy" id="5074"/>
    <lineage>
        <taxon>Eukaryota</taxon>
        <taxon>Fungi</taxon>
        <taxon>Dikarya</taxon>
        <taxon>Ascomycota</taxon>
        <taxon>Pezizomycotina</taxon>
        <taxon>Eurotiomycetes</taxon>
        <taxon>Eurotiomycetidae</taxon>
        <taxon>Eurotiales</taxon>
        <taxon>Aspergillaceae</taxon>
        <taxon>Penicillium</taxon>
    </lineage>
</organism>
<comment type="caution">
    <text evidence="3">The sequence shown here is derived from an EMBL/GenBank/DDBJ whole genome shotgun (WGS) entry which is preliminary data.</text>
</comment>
<evidence type="ECO:0000313" key="3">
    <source>
        <dbReference type="EMBL" id="KAJ5335491.1"/>
    </source>
</evidence>
<reference evidence="3" key="2">
    <citation type="journal article" date="2023" name="IMA Fungus">
        <title>Comparative genomic study of the Penicillium genus elucidates a diverse pangenome and 15 lateral gene transfer events.</title>
        <authorList>
            <person name="Petersen C."/>
            <person name="Sorensen T."/>
            <person name="Nielsen M.R."/>
            <person name="Sondergaard T.E."/>
            <person name="Sorensen J.L."/>
            <person name="Fitzpatrick D.A."/>
            <person name="Frisvad J.C."/>
            <person name="Nielsen K.L."/>
        </authorList>
    </citation>
    <scope>NUCLEOTIDE SEQUENCE</scope>
    <source>
        <strain evidence="3">IBT 35673</strain>
    </source>
</reference>